<name>A0ACC2M0G4_PERAE</name>
<evidence type="ECO:0000313" key="1">
    <source>
        <dbReference type="EMBL" id="KAJ8639076.1"/>
    </source>
</evidence>
<keyword evidence="2" id="KW-1185">Reference proteome</keyword>
<dbReference type="Proteomes" id="UP001234297">
    <property type="component" value="Chromosome 5"/>
</dbReference>
<dbReference type="EMBL" id="CM056813">
    <property type="protein sequence ID" value="KAJ8639076.1"/>
    <property type="molecule type" value="Genomic_DNA"/>
</dbReference>
<sequence length="587" mass="66145">MLGSLIRIGDGKCFRNKWFRIRCTSNSTTPYKAILRSSKRDVMEVINISLLRRMRIRSPGIREDDHYMKTARLSYCREADGIDKGVCTGAGCCRFSIPNGLKQVESFTRNYYKSQKNDNIKECDDKDNNPCVGTATCKNTVGGYYCTCPEGTHGDGKKAGEGSIEDTKEFPILKVVLVITIQKLQGTIVQSLFFGAYKMTGMKGSTSSAVDIRSLHKEWDEASCPICMDHPHNAVLLLCSSHDKGCRSYICDTSYRHSNCLDRFKKMGADLSSGPTRPTISFVETSGSERPDLQEPLTHNFTSEANPIFGVPRARRNLVEIHEDSNFEVSNEGDSVGLWTVVEEHGREESNGYLEPQRIGTEPDSHAGIGPEESGGGSSWDLNLNLKCPLCRGTVRGIKIVKEAREYLDLKERTCSRESCSFSGNYRELRRHARRLHPTTRPADVDPSRQRAWHNLEHQREYGDIVSAIRAAMPGAIMLGDYVIDDGDRFPSEGNSSLGEGIGPWWTTFFLFHMTDPVDEPRSLSRAWRRHRRSSGTFSGHRHLWGDNLLGLQDDEEWSVGGDVDDEVPTPRRRRRFMQSRPDEDQP</sequence>
<gene>
    <name evidence="1" type="ORF">MRB53_015770</name>
</gene>
<proteinExistence type="predicted"/>
<reference evidence="1 2" key="1">
    <citation type="journal article" date="2022" name="Hortic Res">
        <title>A haplotype resolved chromosomal level avocado genome allows analysis of novel avocado genes.</title>
        <authorList>
            <person name="Nath O."/>
            <person name="Fletcher S.J."/>
            <person name="Hayward A."/>
            <person name="Shaw L.M."/>
            <person name="Masouleh A.K."/>
            <person name="Furtado A."/>
            <person name="Henry R.J."/>
            <person name="Mitter N."/>
        </authorList>
    </citation>
    <scope>NUCLEOTIDE SEQUENCE [LARGE SCALE GENOMIC DNA]</scope>
    <source>
        <strain evidence="2">cv. Hass</strain>
    </source>
</reference>
<accession>A0ACC2M0G4</accession>
<evidence type="ECO:0000313" key="2">
    <source>
        <dbReference type="Proteomes" id="UP001234297"/>
    </source>
</evidence>
<protein>
    <submittedName>
        <fullName evidence="1">Uncharacterized protein</fullName>
    </submittedName>
</protein>
<comment type="caution">
    <text evidence="1">The sequence shown here is derived from an EMBL/GenBank/DDBJ whole genome shotgun (WGS) entry which is preliminary data.</text>
</comment>
<organism evidence="1 2">
    <name type="scientific">Persea americana</name>
    <name type="common">Avocado</name>
    <dbReference type="NCBI Taxonomy" id="3435"/>
    <lineage>
        <taxon>Eukaryota</taxon>
        <taxon>Viridiplantae</taxon>
        <taxon>Streptophyta</taxon>
        <taxon>Embryophyta</taxon>
        <taxon>Tracheophyta</taxon>
        <taxon>Spermatophyta</taxon>
        <taxon>Magnoliopsida</taxon>
        <taxon>Magnoliidae</taxon>
        <taxon>Laurales</taxon>
        <taxon>Lauraceae</taxon>
        <taxon>Persea</taxon>
    </lineage>
</organism>